<dbReference type="InterPro" id="IPR050445">
    <property type="entry name" value="Bact_polysacc_biosynth/exp"/>
</dbReference>
<dbReference type="GO" id="GO:0005886">
    <property type="term" value="C:plasma membrane"/>
    <property type="evidence" value="ECO:0007669"/>
    <property type="project" value="TreeGrafter"/>
</dbReference>
<organism evidence="2 3">
    <name type="scientific">Swaminathania salitolerans</name>
    <dbReference type="NCBI Taxonomy" id="182838"/>
    <lineage>
        <taxon>Bacteria</taxon>
        <taxon>Pseudomonadati</taxon>
        <taxon>Pseudomonadota</taxon>
        <taxon>Alphaproteobacteria</taxon>
        <taxon>Acetobacterales</taxon>
        <taxon>Acetobacteraceae</taxon>
        <taxon>Swaminathania</taxon>
    </lineage>
</organism>
<gene>
    <name evidence="2" type="primary">wcbD</name>
    <name evidence="2" type="ORF">SSA02_15040</name>
</gene>
<dbReference type="PANTHER" id="PTHR32309">
    <property type="entry name" value="TYROSINE-PROTEIN KINASE"/>
    <property type="match status" value="1"/>
</dbReference>
<keyword evidence="3" id="KW-1185">Reference proteome</keyword>
<feature type="transmembrane region" description="Helical" evidence="1">
    <location>
        <begin position="360"/>
        <end position="377"/>
    </location>
</feature>
<accession>A0A511BPT1</accession>
<evidence type="ECO:0000313" key="3">
    <source>
        <dbReference type="Proteomes" id="UP000321405"/>
    </source>
</evidence>
<evidence type="ECO:0000256" key="1">
    <source>
        <dbReference type="SAM" id="Phobius"/>
    </source>
</evidence>
<name>A0A511BPT1_9PROT</name>
<comment type="caution">
    <text evidence="2">The sequence shown here is derived from an EMBL/GenBank/DDBJ whole genome shotgun (WGS) entry which is preliminary data.</text>
</comment>
<dbReference type="RefSeq" id="WP_147093444.1">
    <property type="nucleotide sequence ID" value="NZ_BJVC01000003.1"/>
</dbReference>
<dbReference type="EMBL" id="BJVC01000003">
    <property type="protein sequence ID" value="GEL02341.1"/>
    <property type="molecule type" value="Genomic_DNA"/>
</dbReference>
<keyword evidence="1" id="KW-0472">Membrane</keyword>
<dbReference type="AlphaFoldDB" id="A0A511BPT1"/>
<feature type="transmembrane region" description="Helical" evidence="1">
    <location>
        <begin position="43"/>
        <end position="67"/>
    </location>
</feature>
<dbReference type="OrthoDB" id="7274865at2"/>
<dbReference type="PANTHER" id="PTHR32309:SF13">
    <property type="entry name" value="FERRIC ENTEROBACTIN TRANSPORT PROTEIN FEPE"/>
    <property type="match status" value="1"/>
</dbReference>
<dbReference type="Proteomes" id="UP000321405">
    <property type="component" value="Unassembled WGS sequence"/>
</dbReference>
<proteinExistence type="predicted"/>
<protein>
    <submittedName>
        <fullName evidence="2">Capsule polysaccharide export protein</fullName>
    </submittedName>
</protein>
<evidence type="ECO:0000313" key="2">
    <source>
        <dbReference type="EMBL" id="GEL02341.1"/>
    </source>
</evidence>
<dbReference type="GO" id="GO:0004713">
    <property type="term" value="F:protein tyrosine kinase activity"/>
    <property type="evidence" value="ECO:0007669"/>
    <property type="project" value="TreeGrafter"/>
</dbReference>
<keyword evidence="1" id="KW-0812">Transmembrane</keyword>
<reference evidence="2 3" key="1">
    <citation type="submission" date="2019-07" db="EMBL/GenBank/DDBJ databases">
        <title>Whole genome shotgun sequence of Swaminathania salitolerans NBRC 104436.</title>
        <authorList>
            <person name="Hosoyama A."/>
            <person name="Uohara A."/>
            <person name="Ohji S."/>
            <person name="Ichikawa N."/>
        </authorList>
    </citation>
    <scope>NUCLEOTIDE SEQUENCE [LARGE SCALE GENOMIC DNA]</scope>
    <source>
        <strain evidence="2 3">NBRC 104436</strain>
    </source>
</reference>
<sequence>MSSSKNKVNIEPQSKLRAFPALVQNGTGPVASRPKPLWKYARFWSLFGIPNLCAITYFGLIASPVYVSHASLEVSGSGKSSETLTSLLSAASEPSGGGAYVVQDFIATPDEFARVNQKFDLARLYGRYDFIRRFGSFGSWFSRSDVSLWDAYRKATEVAISKSGIAQIMVSAPSPEDAHAIALFILTDTIAHIRELNSRENEDYTRAAKLQVDTLEKALQDDDRNLQTFRSATGIYHPDTFYTAMMNHRTELLLKRLDTSAKIAGLLGATPNSAAASAFRSQLDIVETMISDADSRLRDMNGRSSEFAALETRHEIDARLLGEARTALLQSTIKASQDHYYIHQIGYPSKLQGAEYPHRILSILLVLGLSALLLAIARPTR</sequence>
<keyword evidence="1" id="KW-1133">Transmembrane helix</keyword>